<proteinExistence type="predicted"/>
<dbReference type="InterPro" id="IPR011990">
    <property type="entry name" value="TPR-like_helical_dom_sf"/>
</dbReference>
<dbReference type="AlphaFoldDB" id="A0A5Q0H5N5"/>
<dbReference type="SUPFAM" id="SSF81901">
    <property type="entry name" value="HCP-like"/>
    <property type="match status" value="1"/>
</dbReference>
<dbReference type="SMART" id="SM00028">
    <property type="entry name" value="TPR"/>
    <property type="match status" value="4"/>
</dbReference>
<dbReference type="PANTHER" id="PTHR10098">
    <property type="entry name" value="RAPSYN-RELATED"/>
    <property type="match status" value="1"/>
</dbReference>
<dbReference type="EMBL" id="CP034550">
    <property type="protein sequence ID" value="QFZ21264.1"/>
    <property type="molecule type" value="Genomic_DNA"/>
</dbReference>
<dbReference type="PANTHER" id="PTHR10098:SF108">
    <property type="entry name" value="TETRATRICOPEPTIDE REPEAT PROTEIN 28"/>
    <property type="match status" value="1"/>
</dbReference>
<sequence>MVTSRDRLADLVTREGAVPVPLGVLDEPEAVALLARRLGPERVAAEPEAVARLVAHSARLPLALAVVAGLAVSNPAFPLGALAADLGDERARLDALEPGGTTSGVRAVFSWSYRTLSPEAARLFRLLGLHPGPDADRCAVASLAGLGMSRARALLGELTRTHLVEEHRPGRFRSHDLLRAYAAELAELADDAPERRAALRRCLDFYLHTGFAAERHLAPHWPPITPVAAGEGVARLPVADYHEALEWFGAEHDALLAATAEATRAGLDVHAWQLPWVLSTYLSRRGHWAQRAETQRTALEAADRLGDDVARATCHHLLGRAEILLGNQDDALAHLRCALDLHARAGDTTGTAITHFSLGAAYDLRGRPVRALRHARNALQLFRETGDQAWEAFSLTAVGWYHGKAGRHAQALAHGIEAAPLLDRIGDRDGKAHNLHCLGRAHHNLGRHAEAARCYRDAAALFRELGSPYLEATSLDHLGNALRAAGDRAGAFEAWGRALEVLEPLAHPDAVEIEAKLVEVEVRR</sequence>
<evidence type="ECO:0000313" key="2">
    <source>
        <dbReference type="Proteomes" id="UP000325787"/>
    </source>
</evidence>
<organism evidence="1 2">
    <name type="scientific">Saccharothrix syringae</name>
    <name type="common">Nocardiopsis syringae</name>
    <dbReference type="NCBI Taxonomy" id="103733"/>
    <lineage>
        <taxon>Bacteria</taxon>
        <taxon>Bacillati</taxon>
        <taxon>Actinomycetota</taxon>
        <taxon>Actinomycetes</taxon>
        <taxon>Pseudonocardiales</taxon>
        <taxon>Pseudonocardiaceae</taxon>
        <taxon>Saccharothrix</taxon>
    </lineage>
</organism>
<reference evidence="2" key="1">
    <citation type="journal article" date="2021" name="Curr. Microbiol.">
        <title>Complete genome of nocamycin-producing strain Saccharothrix syringae NRRL B-16468 reveals the biosynthetic potential for secondary metabolites.</title>
        <authorList>
            <person name="Mo X."/>
            <person name="Yang S."/>
        </authorList>
    </citation>
    <scope>NUCLEOTIDE SEQUENCE [LARGE SCALE GENOMIC DNA]</scope>
    <source>
        <strain evidence="2">ATCC 51364 / DSM 43886 / JCM 6844 / KCTC 9398 / NBRC 14523 / NRRL B-16468 / INA 2240</strain>
    </source>
</reference>
<evidence type="ECO:0000313" key="1">
    <source>
        <dbReference type="EMBL" id="QFZ21264.1"/>
    </source>
</evidence>
<dbReference type="InterPro" id="IPR019734">
    <property type="entry name" value="TPR_rpt"/>
</dbReference>
<dbReference type="Proteomes" id="UP000325787">
    <property type="component" value="Chromosome"/>
</dbReference>
<dbReference type="KEGG" id="ssyi:EKG83_31205"/>
<name>A0A5Q0H5N5_SACSY</name>
<gene>
    <name evidence="1" type="ORF">EKG83_31205</name>
</gene>
<keyword evidence="2" id="KW-1185">Reference proteome</keyword>
<dbReference type="Gene3D" id="1.25.40.10">
    <property type="entry name" value="Tetratricopeptide repeat domain"/>
    <property type="match status" value="2"/>
</dbReference>
<accession>A0A5Q0H5N5</accession>
<protein>
    <submittedName>
        <fullName evidence="1">Tetratricopeptide repeat protein</fullName>
    </submittedName>
</protein>
<dbReference type="Pfam" id="PF13424">
    <property type="entry name" value="TPR_12"/>
    <property type="match status" value="2"/>
</dbReference>